<dbReference type="STRING" id="157652.A0A371I6P4"/>
<name>A0A371I6P4_MUCPR</name>
<proteinExistence type="predicted"/>
<dbReference type="EMBL" id="QJKJ01000796">
    <property type="protein sequence ID" value="RDY10698.1"/>
    <property type="molecule type" value="Genomic_DNA"/>
</dbReference>
<sequence>MSTPERGEMASMSLTHSLPSIATLRHSRALFMKPLNCTTIHQHVDADGGIMCEPCNGKGWLVCDFCQGQKTNVKAENKRIYRRCPSCKAITSGGQERFQVLQKLVIEV</sequence>
<reference evidence="1" key="1">
    <citation type="submission" date="2018-05" db="EMBL/GenBank/DDBJ databases">
        <title>Draft genome of Mucuna pruriens seed.</title>
        <authorList>
            <person name="Nnadi N.E."/>
            <person name="Vos R."/>
            <person name="Hasami M.H."/>
            <person name="Devisetty U.K."/>
            <person name="Aguiy J.C."/>
        </authorList>
    </citation>
    <scope>NUCLEOTIDE SEQUENCE [LARGE SCALE GENOMIC DNA]</scope>
    <source>
        <strain evidence="1">JCA_2017</strain>
    </source>
</reference>
<organism evidence="1 2">
    <name type="scientific">Mucuna pruriens</name>
    <name type="common">Velvet bean</name>
    <name type="synonym">Dolichos pruriens</name>
    <dbReference type="NCBI Taxonomy" id="157652"/>
    <lineage>
        <taxon>Eukaryota</taxon>
        <taxon>Viridiplantae</taxon>
        <taxon>Streptophyta</taxon>
        <taxon>Embryophyta</taxon>
        <taxon>Tracheophyta</taxon>
        <taxon>Spermatophyta</taxon>
        <taxon>Magnoliopsida</taxon>
        <taxon>eudicotyledons</taxon>
        <taxon>Gunneridae</taxon>
        <taxon>Pentapetalae</taxon>
        <taxon>rosids</taxon>
        <taxon>fabids</taxon>
        <taxon>Fabales</taxon>
        <taxon>Fabaceae</taxon>
        <taxon>Papilionoideae</taxon>
        <taxon>50 kb inversion clade</taxon>
        <taxon>NPAAA clade</taxon>
        <taxon>indigoferoid/millettioid clade</taxon>
        <taxon>Phaseoleae</taxon>
        <taxon>Mucuna</taxon>
    </lineage>
</organism>
<dbReference type="Proteomes" id="UP000257109">
    <property type="component" value="Unassembled WGS sequence"/>
</dbReference>
<comment type="caution">
    <text evidence="1">The sequence shown here is derived from an EMBL/GenBank/DDBJ whole genome shotgun (WGS) entry which is preliminary data.</text>
</comment>
<feature type="non-terminal residue" evidence="1">
    <location>
        <position position="1"/>
    </location>
</feature>
<accession>A0A371I6P4</accession>
<gene>
    <name evidence="1" type="ORF">CR513_04750</name>
</gene>
<dbReference type="AlphaFoldDB" id="A0A371I6P4"/>
<dbReference type="OrthoDB" id="2016860at2759"/>
<evidence type="ECO:0000313" key="2">
    <source>
        <dbReference type="Proteomes" id="UP000257109"/>
    </source>
</evidence>
<evidence type="ECO:0000313" key="1">
    <source>
        <dbReference type="EMBL" id="RDY10698.1"/>
    </source>
</evidence>
<keyword evidence="2" id="KW-1185">Reference proteome</keyword>
<protein>
    <submittedName>
        <fullName evidence="1">Uncharacterized protein</fullName>
    </submittedName>
</protein>